<name>A0A845AM72_9SPHN</name>
<organism evidence="2 4">
    <name type="scientific">Parerythrobacter jejuensis</name>
    <dbReference type="NCBI Taxonomy" id="795812"/>
    <lineage>
        <taxon>Bacteria</taxon>
        <taxon>Pseudomonadati</taxon>
        <taxon>Pseudomonadota</taxon>
        <taxon>Alphaproteobacteria</taxon>
        <taxon>Sphingomonadales</taxon>
        <taxon>Erythrobacteraceae</taxon>
        <taxon>Parerythrobacter</taxon>
    </lineage>
</organism>
<protein>
    <submittedName>
        <fullName evidence="2">Uncharacterized protein</fullName>
    </submittedName>
</protein>
<dbReference type="EMBL" id="WTYE01000001">
    <property type="protein sequence ID" value="MXP30569.1"/>
    <property type="molecule type" value="Genomic_DNA"/>
</dbReference>
<accession>A0A845AM72</accession>
<gene>
    <name evidence="2" type="ORF">GRI94_01895</name>
    <name evidence="3" type="ORF">GRI94_15985</name>
</gene>
<comment type="caution">
    <text evidence="2">The sequence shown here is derived from an EMBL/GenBank/DDBJ whole genome shotgun (WGS) entry which is preliminary data.</text>
</comment>
<evidence type="ECO:0000313" key="3">
    <source>
        <dbReference type="EMBL" id="MXP33329.1"/>
    </source>
</evidence>
<proteinExistence type="predicted"/>
<reference evidence="2 4" key="1">
    <citation type="submission" date="2019-12" db="EMBL/GenBank/DDBJ databases">
        <title>Genomic-based taxomic classification of the family Erythrobacteraceae.</title>
        <authorList>
            <person name="Xu L."/>
        </authorList>
    </citation>
    <scope>NUCLEOTIDE SEQUENCE [LARGE SCALE GENOMIC DNA]</scope>
    <source>
        <strain evidence="2 4">JCM 16677</strain>
    </source>
</reference>
<keyword evidence="4" id="KW-1185">Reference proteome</keyword>
<keyword evidence="1" id="KW-0175">Coiled coil</keyword>
<feature type="coiled-coil region" evidence="1">
    <location>
        <begin position="33"/>
        <end position="60"/>
    </location>
</feature>
<dbReference type="RefSeq" id="WP_160778101.1">
    <property type="nucleotide sequence ID" value="NZ_BAAAZF010000001.1"/>
</dbReference>
<evidence type="ECO:0000313" key="4">
    <source>
        <dbReference type="Proteomes" id="UP000446786"/>
    </source>
</evidence>
<dbReference type="EMBL" id="WTYE01000001">
    <property type="protein sequence ID" value="MXP33329.1"/>
    <property type="molecule type" value="Genomic_DNA"/>
</dbReference>
<evidence type="ECO:0000313" key="2">
    <source>
        <dbReference type="EMBL" id="MXP30569.1"/>
    </source>
</evidence>
<evidence type="ECO:0000256" key="1">
    <source>
        <dbReference type="SAM" id="Coils"/>
    </source>
</evidence>
<dbReference type="Proteomes" id="UP000446786">
    <property type="component" value="Unassembled WGS sequence"/>
</dbReference>
<dbReference type="AlphaFoldDB" id="A0A845AM72"/>
<sequence length="131" mass="14293">MAEGETDFSALLERFSGLGRADRKAVLESFSAEERLAFENAAAAEEAARIEEEARQRQADRQFLGYSPWLAALVEPAVKDGDSKLGTAAVKAVAQEHEALIASRGSEPRPGWRGVFDRMADLFAIPTRNAK</sequence>